<dbReference type="SUPFAM" id="SSF55729">
    <property type="entry name" value="Acyl-CoA N-acyltransferases (Nat)"/>
    <property type="match status" value="1"/>
</dbReference>
<dbReference type="InterPro" id="IPR000182">
    <property type="entry name" value="GNAT_dom"/>
</dbReference>
<dbReference type="AlphaFoldDB" id="A0A1M6K7N0"/>
<evidence type="ECO:0000313" key="3">
    <source>
        <dbReference type="Proteomes" id="UP000183952"/>
    </source>
</evidence>
<dbReference type="RefSeq" id="WP_072901671.1">
    <property type="nucleotide sequence ID" value="NZ_FRAD01000004.1"/>
</dbReference>
<dbReference type="Pfam" id="PF00583">
    <property type="entry name" value="Acetyltransf_1"/>
    <property type="match status" value="1"/>
</dbReference>
<feature type="domain" description="N-acetyltransferase" evidence="1">
    <location>
        <begin position="1"/>
        <end position="155"/>
    </location>
</feature>
<proteinExistence type="predicted"/>
<dbReference type="STRING" id="1121331.SAMN02745248_00363"/>
<keyword evidence="2" id="KW-0808">Transferase</keyword>
<dbReference type="CDD" id="cd04301">
    <property type="entry name" value="NAT_SF"/>
    <property type="match status" value="1"/>
</dbReference>
<dbReference type="OrthoDB" id="9785602at2"/>
<sequence>MLKLVKPRFDELSFRKELLADNHTMEFNAAWGGTIDFPEDRWNIWYEKWLMCDDNNYFYRYLYCNELEKYVGEVAYHFDEDYGVNIVSIIVHNKYRGEGFGRQGLSLLCKAAKENGLKYLYDNIAIDNTSIKLFLESDFEEMWSNKEFTMLRRKL</sequence>
<keyword evidence="3" id="KW-1185">Reference proteome</keyword>
<name>A0A1M6K7N0_9CLOT</name>
<gene>
    <name evidence="2" type="ORF">SAMN02745248_00363</name>
</gene>
<reference evidence="2 3" key="1">
    <citation type="submission" date="2016-11" db="EMBL/GenBank/DDBJ databases">
        <authorList>
            <person name="Jaros S."/>
            <person name="Januszkiewicz K."/>
            <person name="Wedrychowicz H."/>
        </authorList>
    </citation>
    <scope>NUCLEOTIDE SEQUENCE [LARGE SCALE GENOMIC DNA]</scope>
    <source>
        <strain evidence="2 3">DSM 3090</strain>
    </source>
</reference>
<dbReference type="Gene3D" id="3.40.630.30">
    <property type="match status" value="1"/>
</dbReference>
<dbReference type="PROSITE" id="PS51186">
    <property type="entry name" value="GNAT"/>
    <property type="match status" value="1"/>
</dbReference>
<dbReference type="Proteomes" id="UP000183952">
    <property type="component" value="Unassembled WGS sequence"/>
</dbReference>
<evidence type="ECO:0000259" key="1">
    <source>
        <dbReference type="PROSITE" id="PS51186"/>
    </source>
</evidence>
<protein>
    <submittedName>
        <fullName evidence="2">Acetyltransferase (GNAT) domain-containing protein</fullName>
    </submittedName>
</protein>
<dbReference type="InterPro" id="IPR016181">
    <property type="entry name" value="Acyl_CoA_acyltransferase"/>
</dbReference>
<dbReference type="GO" id="GO:0016747">
    <property type="term" value="F:acyltransferase activity, transferring groups other than amino-acyl groups"/>
    <property type="evidence" value="ECO:0007669"/>
    <property type="project" value="InterPro"/>
</dbReference>
<accession>A0A1M6K7N0</accession>
<evidence type="ECO:0000313" key="2">
    <source>
        <dbReference type="EMBL" id="SHJ54913.1"/>
    </source>
</evidence>
<organism evidence="2 3">
    <name type="scientific">Hathewaya proteolytica DSM 3090</name>
    <dbReference type="NCBI Taxonomy" id="1121331"/>
    <lineage>
        <taxon>Bacteria</taxon>
        <taxon>Bacillati</taxon>
        <taxon>Bacillota</taxon>
        <taxon>Clostridia</taxon>
        <taxon>Eubacteriales</taxon>
        <taxon>Clostridiaceae</taxon>
        <taxon>Hathewaya</taxon>
    </lineage>
</organism>
<dbReference type="EMBL" id="FRAD01000004">
    <property type="protein sequence ID" value="SHJ54913.1"/>
    <property type="molecule type" value="Genomic_DNA"/>
</dbReference>